<name>A0A926DDW1_9FIRM</name>
<keyword evidence="1" id="KW-0808">Transferase</keyword>
<evidence type="ECO:0000256" key="1">
    <source>
        <dbReference type="ARBA" id="ARBA00022679"/>
    </source>
</evidence>
<dbReference type="PANTHER" id="PTHR43877:SF1">
    <property type="entry name" value="ACETYLTRANSFERASE"/>
    <property type="match status" value="1"/>
</dbReference>
<dbReference type="AlphaFoldDB" id="A0A926DDW1"/>
<dbReference type="InterPro" id="IPR000182">
    <property type="entry name" value="GNAT_dom"/>
</dbReference>
<keyword evidence="2" id="KW-0012">Acyltransferase</keyword>
<dbReference type="Proteomes" id="UP000620366">
    <property type="component" value="Unassembled WGS sequence"/>
</dbReference>
<sequence>MQIRPLEPGDDRLAVGRVYVKSWRHAYRGIVPQPYLDALEPDRWAASLDAPPRRSLVMLDGGRIVGTASFGPARLDGMAGFGELISIYLLPAYAGRGFGAQLLRRALDGLRELGFREVYLWVLEENRRARRFYEAHGFAPSGCTLEDCIGGKPLREVQYRYRIS</sequence>
<evidence type="ECO:0000313" key="5">
    <source>
        <dbReference type="Proteomes" id="UP000620366"/>
    </source>
</evidence>
<dbReference type="InterPro" id="IPR050832">
    <property type="entry name" value="Bact_Acetyltransf"/>
</dbReference>
<dbReference type="PANTHER" id="PTHR43877">
    <property type="entry name" value="AMINOALKYLPHOSPHONATE N-ACETYLTRANSFERASE-RELATED-RELATED"/>
    <property type="match status" value="1"/>
</dbReference>
<evidence type="ECO:0000256" key="2">
    <source>
        <dbReference type="ARBA" id="ARBA00023315"/>
    </source>
</evidence>
<organism evidence="4 5">
    <name type="scientific">Feifania hominis</name>
    <dbReference type="NCBI Taxonomy" id="2763660"/>
    <lineage>
        <taxon>Bacteria</taxon>
        <taxon>Bacillati</taxon>
        <taxon>Bacillota</taxon>
        <taxon>Clostridia</taxon>
        <taxon>Eubacteriales</taxon>
        <taxon>Feifaniaceae</taxon>
        <taxon>Feifania</taxon>
    </lineage>
</organism>
<comment type="caution">
    <text evidence="4">The sequence shown here is derived from an EMBL/GenBank/DDBJ whole genome shotgun (WGS) entry which is preliminary data.</text>
</comment>
<dbReference type="Pfam" id="PF00583">
    <property type="entry name" value="Acetyltransf_1"/>
    <property type="match status" value="1"/>
</dbReference>
<dbReference type="PROSITE" id="PS51186">
    <property type="entry name" value="GNAT"/>
    <property type="match status" value="1"/>
</dbReference>
<dbReference type="CDD" id="cd04301">
    <property type="entry name" value="NAT_SF"/>
    <property type="match status" value="1"/>
</dbReference>
<feature type="domain" description="N-acetyltransferase" evidence="3">
    <location>
        <begin position="1"/>
        <end position="164"/>
    </location>
</feature>
<proteinExistence type="predicted"/>
<dbReference type="Gene3D" id="3.40.630.30">
    <property type="match status" value="1"/>
</dbReference>
<dbReference type="GO" id="GO:0016747">
    <property type="term" value="F:acyltransferase activity, transferring groups other than amino-acyl groups"/>
    <property type="evidence" value="ECO:0007669"/>
    <property type="project" value="InterPro"/>
</dbReference>
<gene>
    <name evidence="4" type="ORF">H8695_10720</name>
</gene>
<dbReference type="EMBL" id="JACRSP010000005">
    <property type="protein sequence ID" value="MBC8537160.1"/>
    <property type="molecule type" value="Genomic_DNA"/>
</dbReference>
<evidence type="ECO:0000259" key="3">
    <source>
        <dbReference type="PROSITE" id="PS51186"/>
    </source>
</evidence>
<keyword evidence="5" id="KW-1185">Reference proteome</keyword>
<dbReference type="InterPro" id="IPR016181">
    <property type="entry name" value="Acyl_CoA_acyltransferase"/>
</dbReference>
<reference evidence="4" key="1">
    <citation type="submission" date="2020-08" db="EMBL/GenBank/DDBJ databases">
        <title>Genome public.</title>
        <authorList>
            <person name="Liu C."/>
            <person name="Sun Q."/>
        </authorList>
    </citation>
    <scope>NUCLEOTIDE SEQUENCE</scope>
    <source>
        <strain evidence="4">BX7</strain>
    </source>
</reference>
<protein>
    <submittedName>
        <fullName evidence="4">GNAT family N-acetyltransferase</fullName>
    </submittedName>
</protein>
<dbReference type="SUPFAM" id="SSF55729">
    <property type="entry name" value="Acyl-CoA N-acyltransferases (Nat)"/>
    <property type="match status" value="1"/>
</dbReference>
<evidence type="ECO:0000313" key="4">
    <source>
        <dbReference type="EMBL" id="MBC8537160.1"/>
    </source>
</evidence>
<accession>A0A926DDW1</accession>